<gene>
    <name evidence="2" type="ORF">BT63DRAFT_421302</name>
</gene>
<protein>
    <recommendedName>
        <fullName evidence="4">LysM domain-containing protein</fullName>
    </recommendedName>
</protein>
<dbReference type="EMBL" id="MU004231">
    <property type="protein sequence ID" value="KAF2673123.1"/>
    <property type="molecule type" value="Genomic_DNA"/>
</dbReference>
<evidence type="ECO:0000313" key="3">
    <source>
        <dbReference type="Proteomes" id="UP000799302"/>
    </source>
</evidence>
<evidence type="ECO:0000256" key="1">
    <source>
        <dbReference type="SAM" id="MobiDB-lite"/>
    </source>
</evidence>
<dbReference type="PANTHER" id="PTHR20932">
    <property type="entry name" value="LYSM AND PUTATIVE PEPTIDOGLYCAN-BINDING DOMAIN-CONTAINING PROTEIN"/>
    <property type="match status" value="1"/>
</dbReference>
<dbReference type="PANTHER" id="PTHR20932:SF31">
    <property type="entry name" value="RING-TYPE DOMAIN-CONTAINING PROTEIN"/>
    <property type="match status" value="1"/>
</dbReference>
<feature type="region of interest" description="Disordered" evidence="1">
    <location>
        <begin position="170"/>
        <end position="193"/>
    </location>
</feature>
<dbReference type="Proteomes" id="UP000799302">
    <property type="component" value="Unassembled WGS sequence"/>
</dbReference>
<accession>A0A6A6UNU1</accession>
<proteinExistence type="predicted"/>
<dbReference type="OrthoDB" id="2107166at2759"/>
<dbReference type="InterPro" id="IPR045030">
    <property type="entry name" value="LYSM1-4"/>
</dbReference>
<keyword evidence="3" id="KW-1185">Reference proteome</keyword>
<organism evidence="2 3">
    <name type="scientific">Microthyrium microscopicum</name>
    <dbReference type="NCBI Taxonomy" id="703497"/>
    <lineage>
        <taxon>Eukaryota</taxon>
        <taxon>Fungi</taxon>
        <taxon>Dikarya</taxon>
        <taxon>Ascomycota</taxon>
        <taxon>Pezizomycotina</taxon>
        <taxon>Dothideomycetes</taxon>
        <taxon>Dothideomycetes incertae sedis</taxon>
        <taxon>Microthyriales</taxon>
        <taxon>Microthyriaceae</taxon>
        <taxon>Microthyrium</taxon>
    </lineage>
</organism>
<dbReference type="AlphaFoldDB" id="A0A6A6UNU1"/>
<name>A0A6A6UNU1_9PEZI</name>
<evidence type="ECO:0000313" key="2">
    <source>
        <dbReference type="EMBL" id="KAF2673123.1"/>
    </source>
</evidence>
<reference evidence="2" key="1">
    <citation type="journal article" date="2020" name="Stud. Mycol.">
        <title>101 Dothideomycetes genomes: a test case for predicting lifestyles and emergence of pathogens.</title>
        <authorList>
            <person name="Haridas S."/>
            <person name="Albert R."/>
            <person name="Binder M."/>
            <person name="Bloem J."/>
            <person name="Labutti K."/>
            <person name="Salamov A."/>
            <person name="Andreopoulos B."/>
            <person name="Baker S."/>
            <person name="Barry K."/>
            <person name="Bills G."/>
            <person name="Bluhm B."/>
            <person name="Cannon C."/>
            <person name="Castanera R."/>
            <person name="Culley D."/>
            <person name="Daum C."/>
            <person name="Ezra D."/>
            <person name="Gonzalez J."/>
            <person name="Henrissat B."/>
            <person name="Kuo A."/>
            <person name="Liang C."/>
            <person name="Lipzen A."/>
            <person name="Lutzoni F."/>
            <person name="Magnuson J."/>
            <person name="Mondo S."/>
            <person name="Nolan M."/>
            <person name="Ohm R."/>
            <person name="Pangilinan J."/>
            <person name="Park H.-J."/>
            <person name="Ramirez L."/>
            <person name="Alfaro M."/>
            <person name="Sun H."/>
            <person name="Tritt A."/>
            <person name="Yoshinaga Y."/>
            <person name="Zwiers L.-H."/>
            <person name="Turgeon B."/>
            <person name="Goodwin S."/>
            <person name="Spatafora J."/>
            <person name="Crous P."/>
            <person name="Grigoriev I."/>
        </authorList>
    </citation>
    <scope>NUCLEOTIDE SEQUENCE</scope>
    <source>
        <strain evidence="2">CBS 115976</strain>
    </source>
</reference>
<evidence type="ECO:0008006" key="4">
    <source>
        <dbReference type="Google" id="ProtNLM"/>
    </source>
</evidence>
<sequence length="193" mass="21693">MDWTTCCVCAQVQDSRFSPYLDEKTEKEVAAHRYECCNREVCPPCLQSQPRFRSYCPYCQQASGAVQQPDSSKSAWARHARPGVEDSEKSYDGMTLIDGLSEDEPAADVLHFVDPNNDSINSLAIRYAVPAKCLRHTNGIYSDHLLAARRSILIPGEYYKGGVSLSPRPIEGEEEEARKGKLRRFQTTCKVPE</sequence>